<feature type="non-terminal residue" evidence="2">
    <location>
        <position position="1"/>
    </location>
</feature>
<accession>K6UYR0</accession>
<dbReference type="OMA" id="IWRARIF"/>
<dbReference type="AlphaFoldDB" id="K6UYR0"/>
<organism evidence="2 3">
    <name type="scientific">Plasmodium cynomolgi (strain B)</name>
    <dbReference type="NCBI Taxonomy" id="1120755"/>
    <lineage>
        <taxon>Eukaryota</taxon>
        <taxon>Sar</taxon>
        <taxon>Alveolata</taxon>
        <taxon>Apicomplexa</taxon>
        <taxon>Aconoidasida</taxon>
        <taxon>Haemosporida</taxon>
        <taxon>Plasmodiidae</taxon>
        <taxon>Plasmodium</taxon>
        <taxon>Plasmodium (Plasmodium)</taxon>
    </lineage>
</organism>
<keyword evidence="3" id="KW-1185">Reference proteome</keyword>
<name>K6UYR0_PLACD</name>
<dbReference type="Proteomes" id="UP000006319">
    <property type="component" value="Chromosome 12"/>
</dbReference>
<dbReference type="EMBL" id="DF157104">
    <property type="protein sequence ID" value="GAB67760.1"/>
    <property type="molecule type" value="Genomic_DNA"/>
</dbReference>
<feature type="region of interest" description="Disordered" evidence="1">
    <location>
        <begin position="378"/>
        <end position="404"/>
    </location>
</feature>
<dbReference type="RefSeq" id="XP_004223707.1">
    <property type="nucleotide sequence ID" value="XM_004223659.1"/>
</dbReference>
<protein>
    <submittedName>
        <fullName evidence="2">Uncharacterized protein</fullName>
    </submittedName>
</protein>
<reference evidence="2 3" key="1">
    <citation type="journal article" date="2012" name="Nat. Genet.">
        <title>Plasmodium cynomolgi genome sequences provide insight into Plasmodium vivax and the monkey malaria clade.</title>
        <authorList>
            <person name="Tachibana S."/>
            <person name="Sullivan S.A."/>
            <person name="Kawai S."/>
            <person name="Nakamura S."/>
            <person name="Kim H.R."/>
            <person name="Goto N."/>
            <person name="Arisue N."/>
            <person name="Palacpac N.M.Q."/>
            <person name="Honma H."/>
            <person name="Yagi M."/>
            <person name="Tougan T."/>
            <person name="Katakai Y."/>
            <person name="Kaneko O."/>
            <person name="Mita T."/>
            <person name="Kita K."/>
            <person name="Yasutomi Y."/>
            <person name="Sutton P.L."/>
            <person name="Shakhbatyan R."/>
            <person name="Horii T."/>
            <person name="Yasunaga T."/>
            <person name="Barnwell J.W."/>
            <person name="Escalante A.A."/>
            <person name="Carlton J.M."/>
            <person name="Tanabe K."/>
        </authorList>
    </citation>
    <scope>NUCLEOTIDE SEQUENCE [LARGE SCALE GENOMIC DNA]</scope>
    <source>
        <strain evidence="2 3">B</strain>
    </source>
</reference>
<dbReference type="GeneID" id="14694133"/>
<gene>
    <name evidence="2" type="ORF">PCYB_123260</name>
</gene>
<proteinExistence type="predicted"/>
<evidence type="ECO:0000313" key="3">
    <source>
        <dbReference type="Proteomes" id="UP000006319"/>
    </source>
</evidence>
<evidence type="ECO:0000313" key="2">
    <source>
        <dbReference type="EMBL" id="GAB67760.1"/>
    </source>
</evidence>
<dbReference type="KEGG" id="pcy:PCYB_123260"/>
<dbReference type="VEuPathDB" id="PlasmoDB:PCYB_123260"/>
<feature type="region of interest" description="Disordered" evidence="1">
    <location>
        <begin position="134"/>
        <end position="165"/>
    </location>
</feature>
<dbReference type="eggNOG" id="ENOG502QY73">
    <property type="taxonomic scope" value="Eukaryota"/>
</dbReference>
<dbReference type="OrthoDB" id="370548at2759"/>
<evidence type="ECO:0000256" key="1">
    <source>
        <dbReference type="SAM" id="MobiDB-lite"/>
    </source>
</evidence>
<sequence>IMLRGKNTTTSGTMKRTSTYGRVGKRKKGLLIGYDRIMTSKYHIRREHLLTNVHNLTSWEEGARSRYAKSIILQKESSLLLKDVIHWGHKNEEVNKKFLRLVKDSLYCNPLNIGSLFNLVYFYFTQIGQCGSELGGSPSEQGQGQGQRPTQMPMQKPTKKPMQGPTQAERSCLLYSHLLHSILMHIGRGQFSREKKAVMKAKLRGRNIRVFFFSLFRDEVKKESFQMRLVRRVWERWNDIPSMSDQLLLIICVENLHMLCVTNYRMGFMRDVFYYANLLLHLLQLRRLRGLLKANHFSLSASLCMAKAACFVLASSGDPRIHHSTGARGVGHLNEVGHIRGVGDLHEVGDLNEVGHIRRVGDSCSLHSEDVRLDKTQNGVKARGPSRGVDLKTDDSGTTRCSTNGADKEGLTLVEEPPPHNTLLYCEERFLSFLLSEKETVMRAKHVVEEDYILEEHVQHPLSSVVNKLNLCINHCLSYREYHFLTQFLVWRARLYYHVGLFRECLSDTSKVALINLHARAPLRIDSDEGGGGRSAKYSCLGLMLSCLRRLNLLRASDSYLLIPLKRGGTGSCYTWEGKTTCTPTGHKEKNHTLNKREHPYSWCRPPEDKALLRVLHGNRKKIPFTL</sequence>